<comment type="caution">
    <text evidence="2">The sequence shown here is derived from an EMBL/GenBank/DDBJ whole genome shotgun (WGS) entry which is preliminary data.</text>
</comment>
<accession>A0ABR6GQ35</accession>
<feature type="compositionally biased region" description="Basic and acidic residues" evidence="1">
    <location>
        <begin position="93"/>
        <end position="104"/>
    </location>
</feature>
<dbReference type="Pfam" id="PF11159">
    <property type="entry name" value="DUF2939"/>
    <property type="match status" value="1"/>
</dbReference>
<dbReference type="InterPro" id="IPR021330">
    <property type="entry name" value="DUF2939"/>
</dbReference>
<feature type="region of interest" description="Disordered" evidence="1">
    <location>
        <begin position="84"/>
        <end position="118"/>
    </location>
</feature>
<dbReference type="Proteomes" id="UP000574369">
    <property type="component" value="Unassembled WGS sequence"/>
</dbReference>
<keyword evidence="3" id="KW-1185">Reference proteome</keyword>
<evidence type="ECO:0000313" key="3">
    <source>
        <dbReference type="Proteomes" id="UP000574369"/>
    </source>
</evidence>
<reference evidence="2 3" key="1">
    <citation type="submission" date="2020-08" db="EMBL/GenBank/DDBJ databases">
        <title>Genomic Encyclopedia of Type Strains, Phase III (KMG-III): the genomes of soil and plant-associated and newly described type strains.</title>
        <authorList>
            <person name="Whitman W."/>
        </authorList>
    </citation>
    <scope>NUCLEOTIDE SEQUENCE [LARGE SCALE GENOMIC DNA]</scope>
    <source>
        <strain evidence="2 3">CECT 7247</strain>
    </source>
</reference>
<proteinExistence type="predicted"/>
<name>A0ABR6GQ35_9BURK</name>
<sequence>MHQMREAAREGQADRFNAYVDYPKLRENLTGQIMVAFGGSAEVPAHGAGDERSGGGFGRALGQAMAAGAVSALVRPEVVMRAMQEGQLLPKKRPAEPTSDRGEGAEGQQGRASADPHRQVEWWTERKGLNTVIFYARRGDEPDHKKMGLVLEQRGFASWQLIDIRLPQRQPETGL</sequence>
<dbReference type="EMBL" id="JACHXO010000001">
    <property type="protein sequence ID" value="MBB3193782.1"/>
    <property type="molecule type" value="Genomic_DNA"/>
</dbReference>
<evidence type="ECO:0000256" key="1">
    <source>
        <dbReference type="SAM" id="MobiDB-lite"/>
    </source>
</evidence>
<evidence type="ECO:0000313" key="2">
    <source>
        <dbReference type="EMBL" id="MBB3193782.1"/>
    </source>
</evidence>
<protein>
    <submittedName>
        <fullName evidence="2">Uncharacterized protein</fullName>
    </submittedName>
</protein>
<organism evidence="2 3">
    <name type="scientific">Roseateles terrae</name>
    <dbReference type="NCBI Taxonomy" id="431060"/>
    <lineage>
        <taxon>Bacteria</taxon>
        <taxon>Pseudomonadati</taxon>
        <taxon>Pseudomonadota</taxon>
        <taxon>Betaproteobacteria</taxon>
        <taxon>Burkholderiales</taxon>
        <taxon>Sphaerotilaceae</taxon>
        <taxon>Roseateles</taxon>
    </lineage>
</organism>
<gene>
    <name evidence="2" type="ORF">FHS28_001147</name>
</gene>